<reference evidence="2" key="1">
    <citation type="submission" date="2021-07" db="EMBL/GenBank/DDBJ databases">
        <title>Shewanella sp. YLB-07 whole genome sequence.</title>
        <authorList>
            <person name="Yu L."/>
        </authorList>
    </citation>
    <scope>NUCLEOTIDE SEQUENCE</scope>
    <source>
        <strain evidence="2">YLB-08</strain>
    </source>
</reference>
<evidence type="ECO:0000313" key="3">
    <source>
        <dbReference type="Proteomes" id="UP000316416"/>
    </source>
</evidence>
<gene>
    <name evidence="2" type="ORF">FM038_023420</name>
</gene>
<protein>
    <submittedName>
        <fullName evidence="2">DUF1439 domain-containing protein</fullName>
    </submittedName>
</protein>
<dbReference type="InterPro" id="IPR010835">
    <property type="entry name" value="DUF1439"/>
</dbReference>
<dbReference type="Proteomes" id="UP000316416">
    <property type="component" value="Chromosome"/>
</dbReference>
<name>A0ABX6VD33_9GAMM</name>
<dbReference type="RefSeq" id="WP_142873584.1">
    <property type="nucleotide sequence ID" value="NZ_CP045503.2"/>
</dbReference>
<sequence>MKRLRQIILPSLFLLLTGCVSQYSISEAELENYLSDEIHFEIKEGNKFFGVEMRINNIDVTLGHKADTMSVSAISIIKVRNPLMPFKAELNTTFEAKPWYDATDHSVYLRDLTLVDIQSSPKDLDKAIKQFSPQLMRFLTQFLETQPVYVLDTDESNQALIAEMTKRIEVKPGKLKLIFDE</sequence>
<organism evidence="2 3">
    <name type="scientific">Shewanella eurypsychrophilus</name>
    <dbReference type="NCBI Taxonomy" id="2593656"/>
    <lineage>
        <taxon>Bacteria</taxon>
        <taxon>Pseudomonadati</taxon>
        <taxon>Pseudomonadota</taxon>
        <taxon>Gammaproteobacteria</taxon>
        <taxon>Alteromonadales</taxon>
        <taxon>Shewanellaceae</taxon>
        <taxon>Shewanella</taxon>
    </lineage>
</organism>
<keyword evidence="1" id="KW-0732">Signal</keyword>
<keyword evidence="3" id="KW-1185">Reference proteome</keyword>
<feature type="signal peptide" evidence="1">
    <location>
        <begin position="1"/>
        <end position="22"/>
    </location>
</feature>
<feature type="chain" id="PRO_5045894475" evidence="1">
    <location>
        <begin position="23"/>
        <end position="181"/>
    </location>
</feature>
<evidence type="ECO:0000313" key="2">
    <source>
        <dbReference type="EMBL" id="QPG60627.1"/>
    </source>
</evidence>
<dbReference type="Pfam" id="PF07273">
    <property type="entry name" value="DUF1439"/>
    <property type="match status" value="1"/>
</dbReference>
<proteinExistence type="predicted"/>
<dbReference type="Gene3D" id="3.15.10.40">
    <property type="entry name" value="Uncharacterised protein PF07273, DUF1439"/>
    <property type="match status" value="1"/>
</dbReference>
<evidence type="ECO:0000256" key="1">
    <source>
        <dbReference type="SAM" id="SignalP"/>
    </source>
</evidence>
<accession>A0ABX6VD33</accession>
<dbReference type="PROSITE" id="PS51257">
    <property type="entry name" value="PROKAR_LIPOPROTEIN"/>
    <property type="match status" value="1"/>
</dbReference>
<dbReference type="EMBL" id="CP045503">
    <property type="protein sequence ID" value="QPG60627.1"/>
    <property type="molecule type" value="Genomic_DNA"/>
</dbReference>